<organism evidence="1 2">
    <name type="scientific">Mya arenaria</name>
    <name type="common">Soft-shell clam</name>
    <dbReference type="NCBI Taxonomy" id="6604"/>
    <lineage>
        <taxon>Eukaryota</taxon>
        <taxon>Metazoa</taxon>
        <taxon>Spiralia</taxon>
        <taxon>Lophotrochozoa</taxon>
        <taxon>Mollusca</taxon>
        <taxon>Bivalvia</taxon>
        <taxon>Autobranchia</taxon>
        <taxon>Heteroconchia</taxon>
        <taxon>Euheterodonta</taxon>
        <taxon>Imparidentia</taxon>
        <taxon>Neoheterodontei</taxon>
        <taxon>Myida</taxon>
        <taxon>Myoidea</taxon>
        <taxon>Myidae</taxon>
        <taxon>Mya</taxon>
    </lineage>
</organism>
<feature type="non-terminal residue" evidence="1">
    <location>
        <position position="181"/>
    </location>
</feature>
<accession>A0ABY7GF91</accession>
<name>A0ABY7GF91_MYAAR</name>
<sequence length="181" mass="20275">MTLLKAFQSYVEVRLDTIEGDFGALTERVSTLESIVKTSENDTGGTDNLKNGRTKGTINTQSDFNDIKTSLHLYKHSFQKHKKELINVKYDVKDSFSVFLSNASKTVDTLVNTVSTHVRNSNENISASLEKNVYVTCARVQIETIQLEKTVEELIGRANEVVGIIDEQRSTIEDGIMVTIR</sequence>
<protein>
    <submittedName>
        <fullName evidence="1">Uncharacterized protein</fullName>
    </submittedName>
</protein>
<evidence type="ECO:0000313" key="1">
    <source>
        <dbReference type="EMBL" id="WAR31591.1"/>
    </source>
</evidence>
<proteinExistence type="predicted"/>
<dbReference type="Proteomes" id="UP001164746">
    <property type="component" value="Chromosome 17"/>
</dbReference>
<reference evidence="1" key="1">
    <citation type="submission" date="2022-11" db="EMBL/GenBank/DDBJ databases">
        <title>Centuries of genome instability and evolution in soft-shell clam transmissible cancer (bioRxiv).</title>
        <authorList>
            <person name="Hart S.F.M."/>
            <person name="Yonemitsu M.A."/>
            <person name="Giersch R.M."/>
            <person name="Beal B.F."/>
            <person name="Arriagada G."/>
            <person name="Davis B.W."/>
            <person name="Ostrander E.A."/>
            <person name="Goff S.P."/>
            <person name="Metzger M.J."/>
        </authorList>
    </citation>
    <scope>NUCLEOTIDE SEQUENCE</scope>
    <source>
        <strain evidence="1">MELC-2E11</strain>
        <tissue evidence="1">Siphon/mantle</tissue>
    </source>
</reference>
<keyword evidence="2" id="KW-1185">Reference proteome</keyword>
<dbReference type="EMBL" id="CP111028">
    <property type="protein sequence ID" value="WAR31591.1"/>
    <property type="molecule type" value="Genomic_DNA"/>
</dbReference>
<gene>
    <name evidence="1" type="ORF">MAR_034133</name>
</gene>
<evidence type="ECO:0000313" key="2">
    <source>
        <dbReference type="Proteomes" id="UP001164746"/>
    </source>
</evidence>